<dbReference type="EMBL" id="WTYS01000001">
    <property type="protein sequence ID" value="MXO57794.1"/>
    <property type="molecule type" value="Genomic_DNA"/>
</dbReference>
<proteinExistence type="predicted"/>
<dbReference type="RefSeq" id="WP_202392175.1">
    <property type="nucleotide sequence ID" value="NZ_WTYS01000001.1"/>
</dbReference>
<evidence type="ECO:0000313" key="2">
    <source>
        <dbReference type="EMBL" id="MXO57794.1"/>
    </source>
</evidence>
<protein>
    <submittedName>
        <fullName evidence="2">Uncharacterized protein</fullName>
    </submittedName>
</protein>
<accession>A0A6I4SPT4</accession>
<organism evidence="2 3">
    <name type="scientific">Pontixanthobacter gangjinensis</name>
    <dbReference type="NCBI Taxonomy" id="1028742"/>
    <lineage>
        <taxon>Bacteria</taxon>
        <taxon>Pseudomonadati</taxon>
        <taxon>Pseudomonadota</taxon>
        <taxon>Alphaproteobacteria</taxon>
        <taxon>Sphingomonadales</taxon>
        <taxon>Erythrobacteraceae</taxon>
        <taxon>Pontixanthobacter</taxon>
    </lineage>
</organism>
<name>A0A6I4SPT4_9SPHN</name>
<keyword evidence="3" id="KW-1185">Reference proteome</keyword>
<sequence length="84" mass="9483">MTRSLLHFVGFRDDRYWNAVRIWGEPDAIHEAWDQYAADEIAPGDVVIFAEGNAGAQPRSFSAEAERSRQARAAARSYPTEPME</sequence>
<evidence type="ECO:0000313" key="3">
    <source>
        <dbReference type="Proteomes" id="UP000468943"/>
    </source>
</evidence>
<dbReference type="AlphaFoldDB" id="A0A6I4SPT4"/>
<comment type="caution">
    <text evidence="2">The sequence shown here is derived from an EMBL/GenBank/DDBJ whole genome shotgun (WGS) entry which is preliminary data.</text>
</comment>
<evidence type="ECO:0000256" key="1">
    <source>
        <dbReference type="SAM" id="MobiDB-lite"/>
    </source>
</evidence>
<reference evidence="2 3" key="1">
    <citation type="submission" date="2019-12" db="EMBL/GenBank/DDBJ databases">
        <title>Genomic-based taxomic classification of the family Erythrobacteraceae.</title>
        <authorList>
            <person name="Xu L."/>
        </authorList>
    </citation>
    <scope>NUCLEOTIDE SEQUENCE [LARGE SCALE GENOMIC DNA]</scope>
    <source>
        <strain evidence="2 3">JCM 17802</strain>
    </source>
</reference>
<feature type="region of interest" description="Disordered" evidence="1">
    <location>
        <begin position="58"/>
        <end position="84"/>
    </location>
</feature>
<dbReference type="Proteomes" id="UP000468943">
    <property type="component" value="Unassembled WGS sequence"/>
</dbReference>
<gene>
    <name evidence="2" type="ORF">GRI36_13000</name>
</gene>